<dbReference type="InterPro" id="IPR011009">
    <property type="entry name" value="Kinase-like_dom_sf"/>
</dbReference>
<dbReference type="Gene3D" id="3.40.50.300">
    <property type="entry name" value="P-loop containing nucleotide triphosphate hydrolases"/>
    <property type="match status" value="1"/>
</dbReference>
<dbReference type="InterPro" id="IPR051678">
    <property type="entry name" value="AGP_Transferase"/>
</dbReference>
<dbReference type="SUPFAM" id="SSF56112">
    <property type="entry name" value="Protein kinase-like (PK-like)"/>
    <property type="match status" value="1"/>
</dbReference>
<proteinExistence type="predicted"/>
<accession>A0A5K1K4K6</accession>
<name>A0A5K1K4K6_9APHY</name>
<dbReference type="InterPro" id="IPR027417">
    <property type="entry name" value="P-loop_NTPase"/>
</dbReference>
<gene>
    <name evidence="2" type="primary">I1RP25</name>
</gene>
<sequence>MFHPAPPERVSIAVYAVVTRRTKNNRVHRCPQDGRLLVLDVQLGAALESKASVALVLLDAQNPQDLSRTTVDVARTAAASTCVVHTKVDLLPSDHSPDHLYYLGSIPYLAFVFDIDCLPVSLTTGKGVDGVLSFIAQSVTGSAPPSPFKWRTALFPFHRLWSYLLDCIAACFALPPPAPLPDLTAELAPLTSDSIVKQLERVPTYAAWGEELKRRLRAEDALYLPVTRISPSLLVKSPRGSERASMAFVREHTTIPIPRDLCPGLRYLVMDFIDGEMLYECWDRLSRLMQFRVACTLRLYTKQLRAFTRATPGAVDSTRVRGIVFNDYVYGPFSSMRAFRQFCEEVVFQGWSPVVERAVRAKEAFPPCPRVDLSQTPVLTHGDLNSSNIMLDRQGCLWVLDWATAGFYPPSMEAVAMQRVDAFHYENESPASWLRYRPFIAGHVSEEEEAFWHYFSSGTNRRSGDPC</sequence>
<evidence type="ECO:0000259" key="1">
    <source>
        <dbReference type="Pfam" id="PF01636"/>
    </source>
</evidence>
<dbReference type="Gene3D" id="3.90.1200.10">
    <property type="match status" value="1"/>
</dbReference>
<evidence type="ECO:0000313" key="2">
    <source>
        <dbReference type="EMBL" id="VWP00666.1"/>
    </source>
</evidence>
<dbReference type="PANTHER" id="PTHR21310:SF39">
    <property type="entry name" value="AMINOGLYCOSIDE PHOSPHOTRANSFERASE DOMAIN-CONTAINING PROTEIN"/>
    <property type="match status" value="1"/>
</dbReference>
<dbReference type="PANTHER" id="PTHR21310">
    <property type="entry name" value="AMINOGLYCOSIDE PHOSPHOTRANSFERASE-RELATED-RELATED"/>
    <property type="match status" value="1"/>
</dbReference>
<dbReference type="SUPFAM" id="SSF52540">
    <property type="entry name" value="P-loop containing nucleoside triphosphate hydrolases"/>
    <property type="match status" value="1"/>
</dbReference>
<dbReference type="Pfam" id="PF01636">
    <property type="entry name" value="APH"/>
    <property type="match status" value="1"/>
</dbReference>
<reference evidence="2" key="1">
    <citation type="submission" date="2019-10" db="EMBL/GenBank/DDBJ databases">
        <authorList>
            <person name="Nor Muhammad N."/>
        </authorList>
    </citation>
    <scope>NUCLEOTIDE SEQUENCE</scope>
</reference>
<organism evidence="2">
    <name type="scientific">Ganoderma boninense</name>
    <dbReference type="NCBI Taxonomy" id="34458"/>
    <lineage>
        <taxon>Eukaryota</taxon>
        <taxon>Fungi</taxon>
        <taxon>Dikarya</taxon>
        <taxon>Basidiomycota</taxon>
        <taxon>Agaricomycotina</taxon>
        <taxon>Agaricomycetes</taxon>
        <taxon>Polyporales</taxon>
        <taxon>Polyporaceae</taxon>
        <taxon>Ganoderma</taxon>
    </lineage>
</organism>
<dbReference type="EMBL" id="LR728695">
    <property type="protein sequence ID" value="VWP00666.1"/>
    <property type="molecule type" value="Genomic_DNA"/>
</dbReference>
<feature type="domain" description="Aminoglycoside phosphotransferase" evidence="1">
    <location>
        <begin position="241"/>
        <end position="422"/>
    </location>
</feature>
<dbReference type="InterPro" id="IPR002575">
    <property type="entry name" value="Aminoglycoside_PTrfase"/>
</dbReference>
<protein>
    <recommendedName>
        <fullName evidence="1">Aminoglycoside phosphotransferase domain-containing protein</fullName>
    </recommendedName>
</protein>
<dbReference type="AlphaFoldDB" id="A0A5K1K4K6"/>